<keyword evidence="1" id="KW-1133">Transmembrane helix</keyword>
<sequence>MCTDENHRIIEAIKLVSGCCYLMCTVFFFFFCALRRVLWHTGIKIVGTIPKRGNKRGEEIITFHETTALHAISVTKENKGFWRS</sequence>
<dbReference type="EMBL" id="GGEC01017185">
    <property type="protein sequence ID" value="MBW97668.1"/>
    <property type="molecule type" value="Transcribed_RNA"/>
</dbReference>
<dbReference type="AlphaFoldDB" id="A0A2P2JW15"/>
<protein>
    <submittedName>
        <fullName evidence="2">Uncharacterized protein</fullName>
    </submittedName>
</protein>
<evidence type="ECO:0000313" key="2">
    <source>
        <dbReference type="EMBL" id="MBW97667.1"/>
    </source>
</evidence>
<reference evidence="2" key="1">
    <citation type="submission" date="2018-02" db="EMBL/GenBank/DDBJ databases">
        <title>Rhizophora mucronata_Transcriptome.</title>
        <authorList>
            <person name="Meera S.P."/>
            <person name="Sreeshan A."/>
            <person name="Augustine A."/>
        </authorList>
    </citation>
    <scope>NUCLEOTIDE SEQUENCE</scope>
    <source>
        <tissue evidence="2">Leaf</tissue>
    </source>
</reference>
<proteinExistence type="predicted"/>
<accession>A0A2P2JW15</accession>
<keyword evidence="1" id="KW-0812">Transmembrane</keyword>
<name>A0A2P2JW15_RHIMU</name>
<organism evidence="2">
    <name type="scientific">Rhizophora mucronata</name>
    <name type="common">Asiatic mangrove</name>
    <dbReference type="NCBI Taxonomy" id="61149"/>
    <lineage>
        <taxon>Eukaryota</taxon>
        <taxon>Viridiplantae</taxon>
        <taxon>Streptophyta</taxon>
        <taxon>Embryophyta</taxon>
        <taxon>Tracheophyta</taxon>
        <taxon>Spermatophyta</taxon>
        <taxon>Magnoliopsida</taxon>
        <taxon>eudicotyledons</taxon>
        <taxon>Gunneridae</taxon>
        <taxon>Pentapetalae</taxon>
        <taxon>rosids</taxon>
        <taxon>fabids</taxon>
        <taxon>Malpighiales</taxon>
        <taxon>Rhizophoraceae</taxon>
        <taxon>Rhizophora</taxon>
    </lineage>
</organism>
<dbReference type="EMBL" id="GGEC01017184">
    <property type="protein sequence ID" value="MBW97667.1"/>
    <property type="molecule type" value="Transcribed_RNA"/>
</dbReference>
<evidence type="ECO:0000256" key="1">
    <source>
        <dbReference type="SAM" id="Phobius"/>
    </source>
</evidence>
<feature type="transmembrane region" description="Helical" evidence="1">
    <location>
        <begin position="12"/>
        <end position="34"/>
    </location>
</feature>
<keyword evidence="1" id="KW-0472">Membrane</keyword>